<evidence type="ECO:0000313" key="1">
    <source>
        <dbReference type="EMBL" id="MFF3566440.1"/>
    </source>
</evidence>
<gene>
    <name evidence="1" type="ORF">ACFYXQ_01505</name>
</gene>
<evidence type="ECO:0000313" key="2">
    <source>
        <dbReference type="Proteomes" id="UP001601992"/>
    </source>
</evidence>
<proteinExistence type="predicted"/>
<organism evidence="1 2">
    <name type="scientific">Nocardia jiangxiensis</name>
    <dbReference type="NCBI Taxonomy" id="282685"/>
    <lineage>
        <taxon>Bacteria</taxon>
        <taxon>Bacillati</taxon>
        <taxon>Actinomycetota</taxon>
        <taxon>Actinomycetes</taxon>
        <taxon>Mycobacteriales</taxon>
        <taxon>Nocardiaceae</taxon>
        <taxon>Nocardia</taxon>
    </lineage>
</organism>
<comment type="caution">
    <text evidence="1">The sequence shown here is derived from an EMBL/GenBank/DDBJ whole genome shotgun (WGS) entry which is preliminary data.</text>
</comment>
<dbReference type="InterPro" id="IPR023214">
    <property type="entry name" value="HAD_sf"/>
</dbReference>
<dbReference type="CDD" id="cd01427">
    <property type="entry name" value="HAD_like"/>
    <property type="match status" value="1"/>
</dbReference>
<dbReference type="InterPro" id="IPR050155">
    <property type="entry name" value="HAD-like_hydrolase_sf"/>
</dbReference>
<keyword evidence="2" id="KW-1185">Reference proteome</keyword>
<dbReference type="PANTHER" id="PTHR43434:SF1">
    <property type="entry name" value="PHOSPHOGLYCOLATE PHOSPHATASE"/>
    <property type="match status" value="1"/>
</dbReference>
<dbReference type="SUPFAM" id="SSF56784">
    <property type="entry name" value="HAD-like"/>
    <property type="match status" value="1"/>
</dbReference>
<sequence length="229" mass="24288">MTAVRAIVQASTCLLLDFDGPVCSLFSDPTDRAAVAERGAELPEPLPGELRDANDPFAVLRYAATVYGDSVMAGLERRFTEFELAAVRGAEPTPSADEVIRSAATNSRMVAVVGNNSPAAIDAYLTQHGLRPFVSGIFGRTAVNLMKLKPAPFLLEEAAGRLAGHPGDCVFVGDSITDLEAAHASRVPVVAFANKPGEADHLARHRPAAVIHDMAELLPAHRRSGILLE</sequence>
<dbReference type="Proteomes" id="UP001601992">
    <property type="component" value="Unassembled WGS sequence"/>
</dbReference>
<protein>
    <submittedName>
        <fullName evidence="1">HAD family hydrolase</fullName>
        <ecNumber evidence="1">3.-.-.-</ecNumber>
    </submittedName>
</protein>
<dbReference type="InterPro" id="IPR036412">
    <property type="entry name" value="HAD-like_sf"/>
</dbReference>
<dbReference type="PANTHER" id="PTHR43434">
    <property type="entry name" value="PHOSPHOGLYCOLATE PHOSPHATASE"/>
    <property type="match status" value="1"/>
</dbReference>
<dbReference type="Pfam" id="PF00702">
    <property type="entry name" value="Hydrolase"/>
    <property type="match status" value="1"/>
</dbReference>
<dbReference type="EC" id="3.-.-.-" evidence="1"/>
<dbReference type="RefSeq" id="WP_387402412.1">
    <property type="nucleotide sequence ID" value="NZ_JBIAQY010000001.1"/>
</dbReference>
<dbReference type="EMBL" id="JBIAQY010000001">
    <property type="protein sequence ID" value="MFF3566440.1"/>
    <property type="molecule type" value="Genomic_DNA"/>
</dbReference>
<dbReference type="Gene3D" id="3.40.50.1000">
    <property type="entry name" value="HAD superfamily/HAD-like"/>
    <property type="match status" value="1"/>
</dbReference>
<name>A0ABW6RR10_9NOCA</name>
<reference evidence="1 2" key="1">
    <citation type="submission" date="2024-10" db="EMBL/GenBank/DDBJ databases">
        <title>The Natural Products Discovery Center: Release of the First 8490 Sequenced Strains for Exploring Actinobacteria Biosynthetic Diversity.</title>
        <authorList>
            <person name="Kalkreuter E."/>
            <person name="Kautsar S.A."/>
            <person name="Yang D."/>
            <person name="Bader C.D."/>
            <person name="Teijaro C.N."/>
            <person name="Fluegel L."/>
            <person name="Davis C.M."/>
            <person name="Simpson J.R."/>
            <person name="Lauterbach L."/>
            <person name="Steele A.D."/>
            <person name="Gui C."/>
            <person name="Meng S."/>
            <person name="Li G."/>
            <person name="Viehrig K."/>
            <person name="Ye F."/>
            <person name="Su P."/>
            <person name="Kiefer A.F."/>
            <person name="Nichols A."/>
            <person name="Cepeda A.J."/>
            <person name="Yan W."/>
            <person name="Fan B."/>
            <person name="Jiang Y."/>
            <person name="Adhikari A."/>
            <person name="Zheng C.-J."/>
            <person name="Schuster L."/>
            <person name="Cowan T.M."/>
            <person name="Smanski M.J."/>
            <person name="Chevrette M.G."/>
            <person name="De Carvalho L.P.S."/>
            <person name="Shen B."/>
        </authorList>
    </citation>
    <scope>NUCLEOTIDE SEQUENCE [LARGE SCALE GENOMIC DNA]</scope>
    <source>
        <strain evidence="1 2">NPDC002593</strain>
    </source>
</reference>
<keyword evidence="1" id="KW-0378">Hydrolase</keyword>
<accession>A0ABW6RR10</accession>
<dbReference type="GO" id="GO:0016787">
    <property type="term" value="F:hydrolase activity"/>
    <property type="evidence" value="ECO:0007669"/>
    <property type="project" value="UniProtKB-KW"/>
</dbReference>